<dbReference type="NCBIfam" id="TIGR01709">
    <property type="entry name" value="typeII_sec_gspL"/>
    <property type="match status" value="1"/>
</dbReference>
<dbReference type="InterPro" id="IPR043129">
    <property type="entry name" value="ATPase_NBD"/>
</dbReference>
<dbReference type="OrthoDB" id="8557903at2"/>
<dbReference type="PIRSF" id="PIRSF015761">
    <property type="entry name" value="Protein_L"/>
    <property type="match status" value="1"/>
</dbReference>
<evidence type="ECO:0000313" key="2">
    <source>
        <dbReference type="EMBL" id="MTV40373.1"/>
    </source>
</evidence>
<evidence type="ECO:0000313" key="3">
    <source>
        <dbReference type="Proteomes" id="UP000475582"/>
    </source>
</evidence>
<dbReference type="AlphaFoldDB" id="A0A6L6PN36"/>
<sequence length="410" mass="43263">MTTLFIRYPAKASVDSGAAQTCPFALVGDGGNLLQQGASPLGNIGDMVASARRVVLLLAAPDTTLLRVKAPPLSAARLKAALPALVEEQVLGDPADCVLAATAEDAEGLRTVAVVQRAWLEVLVKALLAQGAHAVSVVPSQLCLPFQPGAVSATLLQGDAGYDLVMRQSQFEGLGLTLPAQPQAALHTLRALAGEQPVTLYLPSSHMAQFSPLAADVPHLTLEEDHWAHWVASSRSAGLDLAPALGASGAAARAWQRWRWPLRIAVLALLVNVIGLNIEWMRLKNEAKVVNQSMTQTFKSVYPKEPLIAAPMDQMSRNIRLAKANSGQTGADEFVTISAGFGEALGALPRRDIIATLEYKDHALLVKVKPNTVDAAAVGQLRSALAGRKLELQEPTPGSWKIVPAAGGKS</sequence>
<dbReference type="GO" id="GO:0015628">
    <property type="term" value="P:protein secretion by the type II secretion system"/>
    <property type="evidence" value="ECO:0007669"/>
    <property type="project" value="InterPro"/>
</dbReference>
<evidence type="ECO:0000259" key="1">
    <source>
        <dbReference type="Pfam" id="PF05134"/>
    </source>
</evidence>
<dbReference type="InterPro" id="IPR007812">
    <property type="entry name" value="T2SS_protein-GspL"/>
</dbReference>
<gene>
    <name evidence="2" type="ORF">GM676_22670</name>
</gene>
<dbReference type="GO" id="GO:0009276">
    <property type="term" value="C:Gram-negative-bacterium-type cell wall"/>
    <property type="evidence" value="ECO:0007669"/>
    <property type="project" value="InterPro"/>
</dbReference>
<reference evidence="2 3" key="1">
    <citation type="submission" date="2019-11" db="EMBL/GenBank/DDBJ databases">
        <title>Type strains purchased from KCTC, JCM and DSMZ.</title>
        <authorList>
            <person name="Lu H."/>
        </authorList>
    </citation>
    <scope>NUCLEOTIDE SEQUENCE [LARGE SCALE GENOMIC DNA]</scope>
    <source>
        <strain evidence="2 3">KCTC 22382</strain>
    </source>
</reference>
<feature type="domain" description="GspL cytoplasmic actin-ATPase-like" evidence="1">
    <location>
        <begin position="48"/>
        <end position="155"/>
    </location>
</feature>
<dbReference type="InterPro" id="IPR024230">
    <property type="entry name" value="GspL_cyto_dom"/>
</dbReference>
<dbReference type="Proteomes" id="UP000475582">
    <property type="component" value="Unassembled WGS sequence"/>
</dbReference>
<name>A0A6L6PN36_9BURK</name>
<dbReference type="GO" id="GO:0015627">
    <property type="term" value="C:type II protein secretion system complex"/>
    <property type="evidence" value="ECO:0007669"/>
    <property type="project" value="InterPro"/>
</dbReference>
<proteinExistence type="predicted"/>
<protein>
    <submittedName>
        <fullName evidence="2">General secretion pathway protein GspL</fullName>
    </submittedName>
</protein>
<accession>A0A6L6PN36</accession>
<keyword evidence="3" id="KW-1185">Reference proteome</keyword>
<dbReference type="Pfam" id="PF05134">
    <property type="entry name" value="T2SSL"/>
    <property type="match status" value="1"/>
</dbReference>
<dbReference type="SUPFAM" id="SSF53067">
    <property type="entry name" value="Actin-like ATPase domain"/>
    <property type="match status" value="1"/>
</dbReference>
<comment type="caution">
    <text evidence="2">The sequence shown here is derived from an EMBL/GenBank/DDBJ whole genome shotgun (WGS) entry which is preliminary data.</text>
</comment>
<dbReference type="EMBL" id="WNKY01000033">
    <property type="protein sequence ID" value="MTV40373.1"/>
    <property type="molecule type" value="Genomic_DNA"/>
</dbReference>
<dbReference type="RefSeq" id="WP_155466261.1">
    <property type="nucleotide sequence ID" value="NZ_WNKY01000033.1"/>
</dbReference>
<dbReference type="CDD" id="cd24017">
    <property type="entry name" value="ASKHA_T2SSL_N"/>
    <property type="match status" value="1"/>
</dbReference>
<dbReference type="Gene3D" id="3.30.420.380">
    <property type="match status" value="1"/>
</dbReference>
<organism evidence="2 3">
    <name type="scientific">Duganella radicis</name>
    <dbReference type="NCBI Taxonomy" id="551988"/>
    <lineage>
        <taxon>Bacteria</taxon>
        <taxon>Pseudomonadati</taxon>
        <taxon>Pseudomonadota</taxon>
        <taxon>Betaproteobacteria</taxon>
        <taxon>Burkholderiales</taxon>
        <taxon>Oxalobacteraceae</taxon>
        <taxon>Telluria group</taxon>
        <taxon>Duganella</taxon>
    </lineage>
</organism>